<evidence type="ECO:0000313" key="3">
    <source>
        <dbReference type="Proteomes" id="UP000321129"/>
    </source>
</evidence>
<dbReference type="RefSeq" id="WP_147121810.1">
    <property type="nucleotide sequence ID" value="NZ_VOPY01000001.1"/>
</dbReference>
<accession>A0A5C6ULK0</accession>
<keyword evidence="1" id="KW-0175">Coiled coil</keyword>
<name>A0A5C6ULK0_9SPHN</name>
<gene>
    <name evidence="2" type="ORF">FSZ31_04425</name>
</gene>
<dbReference type="Proteomes" id="UP000321129">
    <property type="component" value="Unassembled WGS sequence"/>
</dbReference>
<comment type="caution">
    <text evidence="2">The sequence shown here is derived from an EMBL/GenBank/DDBJ whole genome shotgun (WGS) entry which is preliminary data.</text>
</comment>
<dbReference type="EMBL" id="VOPY01000001">
    <property type="protein sequence ID" value="TXC73973.1"/>
    <property type="molecule type" value="Genomic_DNA"/>
</dbReference>
<evidence type="ECO:0000256" key="1">
    <source>
        <dbReference type="SAM" id="Coils"/>
    </source>
</evidence>
<protein>
    <submittedName>
        <fullName evidence="2">Uncharacterized protein</fullName>
    </submittedName>
</protein>
<evidence type="ECO:0000313" key="2">
    <source>
        <dbReference type="EMBL" id="TXC73973.1"/>
    </source>
</evidence>
<dbReference type="AlphaFoldDB" id="A0A5C6ULK0"/>
<sequence length="94" mass="10557">MTHTIQCPETGEIQVVGNLDGYEGWTVICSGKTMPSEDHVLDPVKKKWTKCPKRRAARERRVAARDHDAMLARIEELEAKVENLMAATDATPRP</sequence>
<organism evidence="2 3">
    <name type="scientific">Flavisphingopyxis soli</name>
    <dbReference type="NCBI Taxonomy" id="2601267"/>
    <lineage>
        <taxon>Bacteria</taxon>
        <taxon>Pseudomonadati</taxon>
        <taxon>Pseudomonadota</taxon>
        <taxon>Alphaproteobacteria</taxon>
        <taxon>Sphingomonadales</taxon>
        <taxon>Sphingopyxidaceae</taxon>
        <taxon>Flavisphingopyxis</taxon>
    </lineage>
</organism>
<keyword evidence="3" id="KW-1185">Reference proteome</keyword>
<reference evidence="2 3" key="1">
    <citation type="submission" date="2019-08" db="EMBL/GenBank/DDBJ databases">
        <title>Sphingorhabdus soil sp. nov., isolated from arctic soil.</title>
        <authorList>
            <person name="Liu Y."/>
        </authorList>
    </citation>
    <scope>NUCLEOTIDE SEQUENCE [LARGE SCALE GENOMIC DNA]</scope>
    <source>
        <strain evidence="2 3">D-2Q-5-6</strain>
    </source>
</reference>
<proteinExistence type="predicted"/>
<feature type="coiled-coil region" evidence="1">
    <location>
        <begin position="60"/>
        <end position="87"/>
    </location>
</feature>